<gene>
    <name evidence="16" type="ORF">PACLA_8A042002</name>
</gene>
<dbReference type="GO" id="GO:0005615">
    <property type="term" value="C:extracellular space"/>
    <property type="evidence" value="ECO:0007669"/>
    <property type="project" value="TreeGrafter"/>
</dbReference>
<evidence type="ECO:0000256" key="14">
    <source>
        <dbReference type="PROSITE-ProRule" id="PRU00043"/>
    </source>
</evidence>
<dbReference type="PROSITE" id="PS01187">
    <property type="entry name" value="EGF_CA"/>
    <property type="match status" value="2"/>
</dbReference>
<comment type="caution">
    <text evidence="16">The sequence shown here is derived from an EMBL/GenBank/DDBJ whole genome shotgun (WGS) entry which is preliminary data.</text>
</comment>
<evidence type="ECO:0000313" key="16">
    <source>
        <dbReference type="EMBL" id="CAB4005364.1"/>
    </source>
</evidence>
<evidence type="ECO:0000256" key="5">
    <source>
        <dbReference type="ARBA" id="ARBA00022670"/>
    </source>
</evidence>
<dbReference type="Pfam" id="PF00431">
    <property type="entry name" value="CUB"/>
    <property type="match status" value="1"/>
</dbReference>
<evidence type="ECO:0000256" key="6">
    <source>
        <dbReference type="ARBA" id="ARBA00022723"/>
    </source>
</evidence>
<protein>
    <submittedName>
        <fullName evidence="16">Fibrillin-2-like isoform X1</fullName>
    </submittedName>
</protein>
<keyword evidence="8" id="KW-0677">Repeat</keyword>
<dbReference type="Pfam" id="PF14670">
    <property type="entry name" value="FXa_inhibition"/>
    <property type="match status" value="1"/>
</dbReference>
<proteinExistence type="predicted"/>
<dbReference type="InterPro" id="IPR009030">
    <property type="entry name" value="Growth_fac_rcpt_cys_sf"/>
</dbReference>
<dbReference type="CDD" id="cd11304">
    <property type="entry name" value="Cadherin_repeat"/>
    <property type="match status" value="2"/>
</dbReference>
<dbReference type="PROSITE" id="PS01180">
    <property type="entry name" value="CUB"/>
    <property type="match status" value="1"/>
</dbReference>
<dbReference type="FunFam" id="2.60.120.290:FF:000005">
    <property type="entry name" value="Procollagen C-endopeptidase enhancer 1"/>
    <property type="match status" value="1"/>
</dbReference>
<dbReference type="PROSITE" id="PS00010">
    <property type="entry name" value="ASX_HYDROXYL"/>
    <property type="match status" value="3"/>
</dbReference>
<evidence type="ECO:0000256" key="12">
    <source>
        <dbReference type="ARBA" id="ARBA00023157"/>
    </source>
</evidence>
<evidence type="ECO:0000256" key="3">
    <source>
        <dbReference type="ARBA" id="ARBA00022525"/>
    </source>
</evidence>
<dbReference type="GO" id="GO:0007156">
    <property type="term" value="P:homophilic cell adhesion via plasma membrane adhesion molecules"/>
    <property type="evidence" value="ECO:0007669"/>
    <property type="project" value="InterPro"/>
</dbReference>
<dbReference type="FunFam" id="2.10.25.10:FF:000005">
    <property type="entry name" value="Fibrillin 2"/>
    <property type="match status" value="1"/>
</dbReference>
<dbReference type="GO" id="GO:0004252">
    <property type="term" value="F:serine-type endopeptidase activity"/>
    <property type="evidence" value="ECO:0007669"/>
    <property type="project" value="TreeGrafter"/>
</dbReference>
<dbReference type="Gene3D" id="2.60.120.290">
    <property type="entry name" value="Spermadhesin, CUB domain"/>
    <property type="match status" value="1"/>
</dbReference>
<dbReference type="Gene3D" id="2.10.25.10">
    <property type="entry name" value="Laminin"/>
    <property type="match status" value="3"/>
</dbReference>
<reference evidence="16" key="1">
    <citation type="submission" date="2020-04" db="EMBL/GenBank/DDBJ databases">
        <authorList>
            <person name="Alioto T."/>
            <person name="Alioto T."/>
            <person name="Gomez Garrido J."/>
        </authorList>
    </citation>
    <scope>NUCLEOTIDE SEQUENCE</scope>
    <source>
        <strain evidence="16">A484AB</strain>
    </source>
</reference>
<dbReference type="SUPFAM" id="SSF49854">
    <property type="entry name" value="Spermadhesin, CUB domain"/>
    <property type="match status" value="1"/>
</dbReference>
<keyword evidence="10 14" id="KW-0106">Calcium</keyword>
<dbReference type="SMART" id="SM00042">
    <property type="entry name" value="CUB"/>
    <property type="match status" value="1"/>
</dbReference>
<dbReference type="EMBL" id="CACRXK020005175">
    <property type="protein sequence ID" value="CAB4005364.1"/>
    <property type="molecule type" value="Genomic_DNA"/>
</dbReference>
<dbReference type="InterPro" id="IPR000742">
    <property type="entry name" value="EGF"/>
</dbReference>
<dbReference type="SUPFAM" id="SSF49313">
    <property type="entry name" value="Cadherin-like"/>
    <property type="match status" value="2"/>
</dbReference>
<dbReference type="PROSITE" id="PS50268">
    <property type="entry name" value="CADHERIN_2"/>
    <property type="match status" value="2"/>
</dbReference>
<keyword evidence="12" id="KW-1015">Disulfide bond</keyword>
<dbReference type="SUPFAM" id="SSF57184">
    <property type="entry name" value="Growth factor receptor domain"/>
    <property type="match status" value="1"/>
</dbReference>
<dbReference type="GO" id="GO:0006508">
    <property type="term" value="P:proteolysis"/>
    <property type="evidence" value="ECO:0007669"/>
    <property type="project" value="UniProtKB-KW"/>
</dbReference>
<dbReference type="OrthoDB" id="6286622at2759"/>
<evidence type="ECO:0000256" key="15">
    <source>
        <dbReference type="PROSITE-ProRule" id="PRU00076"/>
    </source>
</evidence>
<keyword evidence="7" id="KW-0732">Signal</keyword>
<dbReference type="CDD" id="cd00041">
    <property type="entry name" value="CUB"/>
    <property type="match status" value="1"/>
</dbReference>
<keyword evidence="11" id="KW-0472">Membrane</keyword>
<dbReference type="InterPro" id="IPR035914">
    <property type="entry name" value="Sperma_CUB_dom_sf"/>
</dbReference>
<evidence type="ECO:0000256" key="9">
    <source>
        <dbReference type="ARBA" id="ARBA00022801"/>
    </source>
</evidence>
<evidence type="ECO:0000256" key="2">
    <source>
        <dbReference type="ARBA" id="ARBA00004613"/>
    </source>
</evidence>
<dbReference type="InterPro" id="IPR015919">
    <property type="entry name" value="Cadherin-like_sf"/>
</dbReference>
<evidence type="ECO:0000313" key="17">
    <source>
        <dbReference type="Proteomes" id="UP001152795"/>
    </source>
</evidence>
<dbReference type="InterPro" id="IPR020894">
    <property type="entry name" value="Cadherin_CS"/>
</dbReference>
<dbReference type="Proteomes" id="UP001152795">
    <property type="component" value="Unassembled WGS sequence"/>
</dbReference>
<dbReference type="PANTHER" id="PTHR24255:SF31">
    <property type="entry name" value="CUBILIN-LIKE PROTEIN"/>
    <property type="match status" value="1"/>
</dbReference>
<comment type="subcellular location">
    <subcellularLocation>
        <location evidence="1">Membrane</location>
    </subcellularLocation>
    <subcellularLocation>
        <location evidence="2">Secreted</location>
    </subcellularLocation>
</comment>
<evidence type="ECO:0000256" key="10">
    <source>
        <dbReference type="ARBA" id="ARBA00022837"/>
    </source>
</evidence>
<keyword evidence="13" id="KW-0325">Glycoprotein</keyword>
<evidence type="ECO:0000256" key="13">
    <source>
        <dbReference type="ARBA" id="ARBA00023180"/>
    </source>
</evidence>
<dbReference type="CDD" id="cd00054">
    <property type="entry name" value="EGF_CA"/>
    <property type="match status" value="3"/>
</dbReference>
<dbReference type="InterPro" id="IPR001881">
    <property type="entry name" value="EGF-like_Ca-bd_dom"/>
</dbReference>
<dbReference type="InterPro" id="IPR000859">
    <property type="entry name" value="CUB_dom"/>
</dbReference>
<dbReference type="SMART" id="SM00181">
    <property type="entry name" value="EGF"/>
    <property type="match status" value="3"/>
</dbReference>
<dbReference type="InterPro" id="IPR000152">
    <property type="entry name" value="EGF-type_Asp/Asn_hydroxyl_site"/>
</dbReference>
<organism evidence="16 17">
    <name type="scientific">Paramuricea clavata</name>
    <name type="common">Red gorgonian</name>
    <name type="synonym">Violescent sea-whip</name>
    <dbReference type="NCBI Taxonomy" id="317549"/>
    <lineage>
        <taxon>Eukaryota</taxon>
        <taxon>Metazoa</taxon>
        <taxon>Cnidaria</taxon>
        <taxon>Anthozoa</taxon>
        <taxon>Octocorallia</taxon>
        <taxon>Malacalcyonacea</taxon>
        <taxon>Plexauridae</taxon>
        <taxon>Paramuricea</taxon>
    </lineage>
</organism>
<accession>A0A7D9IGN4</accession>
<dbReference type="FunFam" id="2.10.25.10:FF:000014">
    <property type="entry name" value="Latent-transforming growth factor beta-binding protein 3"/>
    <property type="match status" value="1"/>
</dbReference>
<sequence>MRISVKKYCAVFVLWLAMLGTAESRGNRRCQKSLRKRGKCRTSAILTKSFGTFHSPGYPRNYTNNVQSSWHIRVPKGYRIRIRFRKDFHVEDSTLCHKDALVVAFDKSQKNTKLFCGKKRQRGVTSSTNELWLIFRSDDAGIAKGFFATYRAIDVNECRKEVCKFPSLCRNTVGSYMCDCPDGYRLRGRKNSGRCVDIDECSSRQVKCEFKCVNTAGGYHCVCPRGYRLAYNEKSCRDENECLKHNGGCSHQCRNSRGSYTCLCPTGYKLDSTRRTCHKEIFYDSYQQIYYVKEDVAIGTLVTKVKATLAKRHGQKMLFFIVAENLKSEHPTFKMNSTSGELTVNASLDRETVSEYLLEIEAKHLNEKKKWTKARSFVVVRILDINDHAPRFSHPAYTISVPCNVKPGSVLYRIDTYDQDEGKNAQVMYKLEPANPYFTVQKHSGKVKVLKGLHEFCNESSSSPLRRFEYKIVATDRGRPALRTRVHVRFIIAAVDLTSQTMFVWYTENHDVKLVKKSSRKTLKQTDST</sequence>
<dbReference type="Pfam" id="PF00028">
    <property type="entry name" value="Cadherin"/>
    <property type="match status" value="2"/>
</dbReference>
<evidence type="ECO:0000256" key="8">
    <source>
        <dbReference type="ARBA" id="ARBA00022737"/>
    </source>
</evidence>
<keyword evidence="17" id="KW-1185">Reference proteome</keyword>
<dbReference type="GO" id="GO:0005886">
    <property type="term" value="C:plasma membrane"/>
    <property type="evidence" value="ECO:0007669"/>
    <property type="project" value="InterPro"/>
</dbReference>
<evidence type="ECO:0000256" key="4">
    <source>
        <dbReference type="ARBA" id="ARBA00022536"/>
    </source>
</evidence>
<evidence type="ECO:0000256" key="1">
    <source>
        <dbReference type="ARBA" id="ARBA00004370"/>
    </source>
</evidence>
<dbReference type="InterPro" id="IPR018097">
    <property type="entry name" value="EGF_Ca-bd_CS"/>
</dbReference>
<keyword evidence="6" id="KW-0479">Metal-binding</keyword>
<dbReference type="InterPro" id="IPR002126">
    <property type="entry name" value="Cadherin-like_dom"/>
</dbReference>
<name>A0A7D9IGN4_PARCT</name>
<dbReference type="Gene3D" id="2.60.40.60">
    <property type="entry name" value="Cadherins"/>
    <property type="match status" value="2"/>
</dbReference>
<dbReference type="PROSITE" id="PS00232">
    <property type="entry name" value="CADHERIN_1"/>
    <property type="match status" value="1"/>
</dbReference>
<dbReference type="Pfam" id="PF07645">
    <property type="entry name" value="EGF_CA"/>
    <property type="match status" value="2"/>
</dbReference>
<dbReference type="InterPro" id="IPR049883">
    <property type="entry name" value="NOTCH1_EGF-like"/>
</dbReference>
<dbReference type="GO" id="GO:0005509">
    <property type="term" value="F:calcium ion binding"/>
    <property type="evidence" value="ECO:0007669"/>
    <property type="project" value="UniProtKB-UniRule"/>
</dbReference>
<dbReference type="AlphaFoldDB" id="A0A7D9IGN4"/>
<dbReference type="PROSITE" id="PS50026">
    <property type="entry name" value="EGF_3"/>
    <property type="match status" value="3"/>
</dbReference>
<comment type="caution">
    <text evidence="15">Lacks conserved residue(s) required for the propagation of feature annotation.</text>
</comment>
<keyword evidence="9" id="KW-0378">Hydrolase</keyword>
<evidence type="ECO:0000256" key="11">
    <source>
        <dbReference type="ARBA" id="ARBA00023136"/>
    </source>
</evidence>
<dbReference type="PANTHER" id="PTHR24255">
    <property type="entry name" value="COMPLEMENT COMPONENT 1, S SUBCOMPONENT-RELATED"/>
    <property type="match status" value="1"/>
</dbReference>
<evidence type="ECO:0000256" key="7">
    <source>
        <dbReference type="ARBA" id="ARBA00022729"/>
    </source>
</evidence>
<dbReference type="PRINTS" id="PR00205">
    <property type="entry name" value="CADHERIN"/>
</dbReference>
<dbReference type="PROSITE" id="PS01186">
    <property type="entry name" value="EGF_2"/>
    <property type="match status" value="1"/>
</dbReference>
<keyword evidence="4 15" id="KW-0245">EGF-like domain</keyword>
<keyword evidence="3" id="KW-0964">Secreted</keyword>
<keyword evidence="5" id="KW-0645">Protease</keyword>
<dbReference type="SMART" id="SM00112">
    <property type="entry name" value="CA"/>
    <property type="match status" value="2"/>
</dbReference>
<dbReference type="SMART" id="SM00179">
    <property type="entry name" value="EGF_CA"/>
    <property type="match status" value="3"/>
</dbReference>